<dbReference type="Proteomes" id="UP000245591">
    <property type="component" value="Unassembled WGS sequence"/>
</dbReference>
<feature type="compositionally biased region" description="Basic and acidic residues" evidence="1">
    <location>
        <begin position="228"/>
        <end position="240"/>
    </location>
</feature>
<comment type="caution">
    <text evidence="3">The sequence shown here is derived from an EMBL/GenBank/DDBJ whole genome shotgun (WGS) entry which is preliminary data.</text>
</comment>
<dbReference type="InterPro" id="IPR015940">
    <property type="entry name" value="UBA"/>
</dbReference>
<protein>
    <recommendedName>
        <fullName evidence="2">UBA domain-containing protein</fullName>
    </recommendedName>
</protein>
<dbReference type="AlphaFoldDB" id="A0A2U1IX71"/>
<dbReference type="SUPFAM" id="SSF46934">
    <property type="entry name" value="UBA-like"/>
    <property type="match status" value="1"/>
</dbReference>
<dbReference type="EMBL" id="MBFU01000830">
    <property type="protein sequence ID" value="PVZ97414.1"/>
    <property type="molecule type" value="Genomic_DNA"/>
</dbReference>
<dbReference type="Gene3D" id="1.10.8.10">
    <property type="entry name" value="DNA helicase RuvA subunit, C-terminal domain"/>
    <property type="match status" value="1"/>
</dbReference>
<organism evidence="3 4">
    <name type="scientific">Smittium angustum</name>
    <dbReference type="NCBI Taxonomy" id="133377"/>
    <lineage>
        <taxon>Eukaryota</taxon>
        <taxon>Fungi</taxon>
        <taxon>Fungi incertae sedis</taxon>
        <taxon>Zoopagomycota</taxon>
        <taxon>Kickxellomycotina</taxon>
        <taxon>Harpellomycetes</taxon>
        <taxon>Harpellales</taxon>
        <taxon>Legeriomycetaceae</taxon>
        <taxon>Smittium</taxon>
    </lineage>
</organism>
<dbReference type="SMART" id="SM00165">
    <property type="entry name" value="UBA"/>
    <property type="match status" value="1"/>
</dbReference>
<sequence>MIYQQLEGVKLVYKLPFDFPKPVTLPIEFVSETKPVQEIPKYDFNLEERITLEEEKYQQQEEMQKMIQAQQQLFVMEYMTRKNKKVKNLETSKLLNSYSGLKTWKTESIDASQSDPNIPNIHINNEYQNTRPKETPTDLSNVGSIQNVEMNSLSRNNLYSQGIQQGNIQNRPNAGIEHNYSINYDYVSINQSIQNKGSVMEPSVSKNPSESGNLPALPSYYSVGNQHPPEHFNDPNRDNMRYGLEQSNSNGSPNNTVPYLPPKPYELHADSPQNSYSTLPSYPYKMNQTPIPQSPFSNNGLERKNSVGMPAIPPKPFEISLHDYTPGSKILDLYKTSEYFSEPSKDSSPYYFGSGNITTEMGSSNSNQANKPSKPDAEEEEVVEQVQDLICMGFTKAQAIFALEKYSYDVEKATNYLLDNS</sequence>
<feature type="compositionally biased region" description="Polar residues" evidence="1">
    <location>
        <begin position="355"/>
        <end position="371"/>
    </location>
</feature>
<dbReference type="Pfam" id="PF00627">
    <property type="entry name" value="UBA"/>
    <property type="match status" value="1"/>
</dbReference>
<feature type="region of interest" description="Disordered" evidence="1">
    <location>
        <begin position="198"/>
        <end position="259"/>
    </location>
</feature>
<gene>
    <name evidence="3" type="ORF">BB558_006626</name>
</gene>
<proteinExistence type="predicted"/>
<evidence type="ECO:0000313" key="3">
    <source>
        <dbReference type="EMBL" id="PVZ97414.1"/>
    </source>
</evidence>
<reference evidence="3 4" key="1">
    <citation type="journal article" date="2018" name="MBio">
        <title>Comparative Genomics Reveals the Core Gene Toolbox for the Fungus-Insect Symbiosis.</title>
        <authorList>
            <person name="Wang Y."/>
            <person name="Stata M."/>
            <person name="Wang W."/>
            <person name="Stajich J.E."/>
            <person name="White M.M."/>
            <person name="Moncalvo J.M."/>
        </authorList>
    </citation>
    <scope>NUCLEOTIDE SEQUENCE [LARGE SCALE GENOMIC DNA]</scope>
    <source>
        <strain evidence="3 4">AUS-126-30</strain>
    </source>
</reference>
<dbReference type="InterPro" id="IPR009060">
    <property type="entry name" value="UBA-like_sf"/>
</dbReference>
<keyword evidence="4" id="KW-1185">Reference proteome</keyword>
<evidence type="ECO:0000259" key="2">
    <source>
        <dbReference type="PROSITE" id="PS50030"/>
    </source>
</evidence>
<evidence type="ECO:0000313" key="4">
    <source>
        <dbReference type="Proteomes" id="UP000245591"/>
    </source>
</evidence>
<feature type="region of interest" description="Disordered" evidence="1">
    <location>
        <begin position="351"/>
        <end position="379"/>
    </location>
</feature>
<dbReference type="PROSITE" id="PS50030">
    <property type="entry name" value="UBA"/>
    <property type="match status" value="1"/>
</dbReference>
<accession>A0A2U1IX71</accession>
<feature type="compositionally biased region" description="Polar residues" evidence="1">
    <location>
        <begin position="245"/>
        <end position="257"/>
    </location>
</feature>
<feature type="domain" description="UBA" evidence="2">
    <location>
        <begin position="377"/>
        <end position="420"/>
    </location>
</feature>
<evidence type="ECO:0000256" key="1">
    <source>
        <dbReference type="SAM" id="MobiDB-lite"/>
    </source>
</evidence>
<name>A0A2U1IX71_SMIAN</name>